<accession>A0A3R6YGN5</accession>
<dbReference type="GO" id="GO:0008017">
    <property type="term" value="F:microtubule binding"/>
    <property type="evidence" value="ECO:0007669"/>
    <property type="project" value="InterPro"/>
</dbReference>
<dbReference type="Gene3D" id="1.20.58.1520">
    <property type="match status" value="1"/>
</dbReference>
<proteinExistence type="predicted"/>
<dbReference type="PANTHER" id="PTHR19321">
    <property type="entry name" value="PROTEIN REGULATOR OF CYTOKINESIS 1 PRC1-RELATED"/>
    <property type="match status" value="1"/>
</dbReference>
<evidence type="ECO:0000313" key="2">
    <source>
        <dbReference type="EMBL" id="RHY34995.1"/>
    </source>
</evidence>
<dbReference type="InterPro" id="IPR007145">
    <property type="entry name" value="MAP65_Ase1_PRC1"/>
</dbReference>
<dbReference type="VEuPathDB" id="FungiDB:H310_11052"/>
<dbReference type="GO" id="GO:0005819">
    <property type="term" value="C:spindle"/>
    <property type="evidence" value="ECO:0007669"/>
    <property type="project" value="TreeGrafter"/>
</dbReference>
<dbReference type="PANTHER" id="PTHR19321:SF41">
    <property type="entry name" value="FASCETTO-RELATED"/>
    <property type="match status" value="1"/>
</dbReference>
<comment type="caution">
    <text evidence="2">The sequence shown here is derived from an EMBL/GenBank/DDBJ whole genome shotgun (WGS) entry which is preliminary data.</text>
</comment>
<gene>
    <name evidence="2" type="ORF">DYB32_000514</name>
</gene>
<evidence type="ECO:0000256" key="1">
    <source>
        <dbReference type="SAM" id="MobiDB-lite"/>
    </source>
</evidence>
<reference evidence="2 3" key="1">
    <citation type="submission" date="2018-08" db="EMBL/GenBank/DDBJ databases">
        <title>Aphanomyces genome sequencing and annotation.</title>
        <authorList>
            <person name="Minardi D."/>
            <person name="Oidtmann B."/>
            <person name="Van Der Giezen M."/>
            <person name="Studholme D.J."/>
        </authorList>
    </citation>
    <scope>NUCLEOTIDE SEQUENCE [LARGE SCALE GENOMIC DNA]</scope>
    <source>
        <strain evidence="2 3">NJM0002</strain>
    </source>
</reference>
<dbReference type="AlphaFoldDB" id="A0A3R6YGN5"/>
<dbReference type="EMBL" id="QUSY01000011">
    <property type="protein sequence ID" value="RHY34995.1"/>
    <property type="molecule type" value="Genomic_DNA"/>
</dbReference>
<organism evidence="2 3">
    <name type="scientific">Aphanomyces invadans</name>
    <dbReference type="NCBI Taxonomy" id="157072"/>
    <lineage>
        <taxon>Eukaryota</taxon>
        <taxon>Sar</taxon>
        <taxon>Stramenopiles</taxon>
        <taxon>Oomycota</taxon>
        <taxon>Saprolegniomycetes</taxon>
        <taxon>Saprolegniales</taxon>
        <taxon>Verrucalvaceae</taxon>
        <taxon>Aphanomyces</taxon>
    </lineage>
</organism>
<dbReference type="Pfam" id="PF03999">
    <property type="entry name" value="MAP65_ASE1"/>
    <property type="match status" value="1"/>
</dbReference>
<name>A0A3R6YGN5_9STRA</name>
<evidence type="ECO:0000313" key="3">
    <source>
        <dbReference type="Proteomes" id="UP000285060"/>
    </source>
</evidence>
<sequence length="591" mass="66194">MHRRQMKDTPSPPPRDPSLGTMVLYNSPSALPSPLRRYMLPPFTIPEGQERDDDDDDAMDVDMDVDDEGGVVQTQPRLAGNLTHGEWFLDDDEDDAMDIMDMLMLDALRAVWAEIGLDVADQEAELDRQLHEFYQYKLMDANNTKGQYLDDIASMQEDMATFVRQLGEPFEAPTKGPPPGTLKEQEAHIRRDYDVLKKAVDDRTTVLSAVLKELSSIQALMGEAPEAPPQPLDLTTTVLDKCKEALRMKKMEQVSPRLNKLNQLKLVDLTDFDRSIITNVEVGGFSLAEAASAEGRGLKCHEQALGQSLNLIELMSARIADLTRLRASARTTYGRFEYSLRFDRGVPDMDNGGQAEDELARLQQLKRARLGDLLLDVRGHIRELWSVLEVNDLAAATMFPAMQVATTDATDELLVIHEDELKRLDAQATARKALLKREEIIDDRSQYEASLKDPTRLIGRQTRDTGRLLREEKLQAKIKHDLPKLTKLLLDKLPAWEGEFASPFLVRELDRLEKDRLKREKKAVATDDKLGVSTPKPKWLASKGGPPALTKRMSCPNQLSAAEPPPSPLVVHNAVALARDSSKTKLVGPET</sequence>
<keyword evidence="3" id="KW-1185">Reference proteome</keyword>
<protein>
    <submittedName>
        <fullName evidence="2">Uncharacterized protein</fullName>
    </submittedName>
</protein>
<feature type="region of interest" description="Disordered" evidence="1">
    <location>
        <begin position="525"/>
        <end position="567"/>
    </location>
</feature>
<dbReference type="GO" id="GO:0000226">
    <property type="term" value="P:microtubule cytoskeleton organization"/>
    <property type="evidence" value="ECO:0007669"/>
    <property type="project" value="InterPro"/>
</dbReference>
<feature type="region of interest" description="Disordered" evidence="1">
    <location>
        <begin position="1"/>
        <end position="26"/>
    </location>
</feature>
<dbReference type="Proteomes" id="UP000285060">
    <property type="component" value="Unassembled WGS sequence"/>
</dbReference>
<dbReference type="GO" id="GO:0005737">
    <property type="term" value="C:cytoplasm"/>
    <property type="evidence" value="ECO:0007669"/>
    <property type="project" value="TreeGrafter"/>
</dbReference>